<feature type="domain" description="HSF-type DNA-binding" evidence="6">
    <location>
        <begin position="24"/>
        <end position="116"/>
    </location>
</feature>
<dbReference type="Gene3D" id="1.10.10.10">
    <property type="entry name" value="Winged helix-like DNA-binding domain superfamily/Winged helix DNA-binding domain"/>
    <property type="match status" value="1"/>
</dbReference>
<dbReference type="InterPro" id="IPR036390">
    <property type="entry name" value="WH_DNA-bd_sf"/>
</dbReference>
<feature type="region of interest" description="Disordered" evidence="5">
    <location>
        <begin position="117"/>
        <end position="142"/>
    </location>
</feature>
<gene>
    <name evidence="7" type="ORF">QTG54_000978</name>
</gene>
<evidence type="ECO:0000256" key="1">
    <source>
        <dbReference type="ARBA" id="ARBA00004123"/>
    </source>
</evidence>
<protein>
    <recommendedName>
        <fullName evidence="6">HSF-type DNA-binding domain-containing protein</fullName>
    </recommendedName>
</protein>
<dbReference type="PANTHER" id="PTHR10015">
    <property type="entry name" value="HEAT SHOCK TRANSCRIPTION FACTOR"/>
    <property type="match status" value="1"/>
</dbReference>
<evidence type="ECO:0000256" key="5">
    <source>
        <dbReference type="SAM" id="MobiDB-lite"/>
    </source>
</evidence>
<dbReference type="SMART" id="SM00415">
    <property type="entry name" value="HSF"/>
    <property type="match status" value="1"/>
</dbReference>
<dbReference type="Pfam" id="PF00447">
    <property type="entry name" value="HSF_DNA-bind"/>
    <property type="match status" value="1"/>
</dbReference>
<dbReference type="InterPro" id="IPR036388">
    <property type="entry name" value="WH-like_DNA-bd_sf"/>
</dbReference>
<evidence type="ECO:0000313" key="8">
    <source>
        <dbReference type="Proteomes" id="UP001224775"/>
    </source>
</evidence>
<proteinExistence type="inferred from homology"/>
<evidence type="ECO:0000256" key="4">
    <source>
        <dbReference type="RuleBase" id="RU004020"/>
    </source>
</evidence>
<dbReference type="GO" id="GO:0005634">
    <property type="term" value="C:nucleus"/>
    <property type="evidence" value="ECO:0007669"/>
    <property type="project" value="UniProtKB-SubCell"/>
</dbReference>
<dbReference type="Proteomes" id="UP001224775">
    <property type="component" value="Unassembled WGS sequence"/>
</dbReference>
<evidence type="ECO:0000313" key="7">
    <source>
        <dbReference type="EMBL" id="KAK1749039.1"/>
    </source>
</evidence>
<dbReference type="AlphaFoldDB" id="A0AAD9DK11"/>
<name>A0AAD9DK11_9STRA</name>
<organism evidence="7 8">
    <name type="scientific">Skeletonema marinoi</name>
    <dbReference type="NCBI Taxonomy" id="267567"/>
    <lineage>
        <taxon>Eukaryota</taxon>
        <taxon>Sar</taxon>
        <taxon>Stramenopiles</taxon>
        <taxon>Ochrophyta</taxon>
        <taxon>Bacillariophyta</taxon>
        <taxon>Coscinodiscophyceae</taxon>
        <taxon>Thalassiosirophycidae</taxon>
        <taxon>Thalassiosirales</taxon>
        <taxon>Skeletonemataceae</taxon>
        <taxon>Skeletonema</taxon>
        <taxon>Skeletonema marinoi-dohrnii complex</taxon>
    </lineage>
</organism>
<dbReference type="SUPFAM" id="SSF46785">
    <property type="entry name" value="Winged helix' DNA-binding domain"/>
    <property type="match status" value="1"/>
</dbReference>
<reference evidence="7" key="1">
    <citation type="submission" date="2023-06" db="EMBL/GenBank/DDBJ databases">
        <title>Survivors Of The Sea: Transcriptome response of Skeletonema marinoi to long-term dormancy.</title>
        <authorList>
            <person name="Pinder M.I.M."/>
            <person name="Kourtchenko O."/>
            <person name="Robertson E.K."/>
            <person name="Larsson T."/>
            <person name="Maumus F."/>
            <person name="Osuna-Cruz C.M."/>
            <person name="Vancaester E."/>
            <person name="Stenow R."/>
            <person name="Vandepoele K."/>
            <person name="Ploug H."/>
            <person name="Bruchert V."/>
            <person name="Godhe A."/>
            <person name="Topel M."/>
        </authorList>
    </citation>
    <scope>NUCLEOTIDE SEQUENCE</scope>
    <source>
        <strain evidence="7">R05AC</strain>
    </source>
</reference>
<evidence type="ECO:0000256" key="3">
    <source>
        <dbReference type="ARBA" id="ARBA00023242"/>
    </source>
</evidence>
<sequence>MNLSPLNVDNYPISDTMEQQGTPAQLIFFRLLHKMIANETHSGCIVWLPDGQGFGIPSKQAFTDEILPNYFGQSKFSSFTRRLKRWGFVRKGGFFRHSEFKRDMVFDEDDFDIQSHHPTPIVNANIPSRSKGPLKKRFKQRLPSPPPICLSPSSGIGGSGKSSSDIHIMPELLRVINKKKRKERNDLPLLPSEVAEASKSTEEIMVARALASLELKVRQQSSPLVRYEECTQSSVPIPYLIKPKRLSLSKAA</sequence>
<dbReference type="GO" id="GO:0043565">
    <property type="term" value="F:sequence-specific DNA binding"/>
    <property type="evidence" value="ECO:0007669"/>
    <property type="project" value="InterPro"/>
</dbReference>
<comment type="similarity">
    <text evidence="4">Belongs to the HSF family.</text>
</comment>
<comment type="subcellular location">
    <subcellularLocation>
        <location evidence="1">Nucleus</location>
    </subcellularLocation>
</comment>
<keyword evidence="2" id="KW-0238">DNA-binding</keyword>
<accession>A0AAD9DK11</accession>
<comment type="caution">
    <text evidence="7">The sequence shown here is derived from an EMBL/GenBank/DDBJ whole genome shotgun (WGS) entry which is preliminary data.</text>
</comment>
<dbReference type="PANTHER" id="PTHR10015:SF206">
    <property type="entry name" value="HSF-TYPE DNA-BINDING DOMAIN-CONTAINING PROTEIN"/>
    <property type="match status" value="1"/>
</dbReference>
<dbReference type="EMBL" id="JATAAI010000001">
    <property type="protein sequence ID" value="KAK1749039.1"/>
    <property type="molecule type" value="Genomic_DNA"/>
</dbReference>
<evidence type="ECO:0000259" key="6">
    <source>
        <dbReference type="SMART" id="SM00415"/>
    </source>
</evidence>
<evidence type="ECO:0000256" key="2">
    <source>
        <dbReference type="ARBA" id="ARBA00023125"/>
    </source>
</evidence>
<keyword evidence="3" id="KW-0539">Nucleus</keyword>
<keyword evidence="8" id="KW-1185">Reference proteome</keyword>
<dbReference type="InterPro" id="IPR000232">
    <property type="entry name" value="HSF_DNA-bd"/>
</dbReference>
<dbReference type="GO" id="GO:0003700">
    <property type="term" value="F:DNA-binding transcription factor activity"/>
    <property type="evidence" value="ECO:0007669"/>
    <property type="project" value="InterPro"/>
</dbReference>